<keyword evidence="7" id="KW-1185">Reference proteome</keyword>
<dbReference type="Gene3D" id="1.20.1280.20">
    <property type="entry name" value="HscB, C-terminal domain"/>
    <property type="match status" value="1"/>
</dbReference>
<dbReference type="SUPFAM" id="SSF47144">
    <property type="entry name" value="HSC20 (HSCB), C-terminal oligomerisation domain"/>
    <property type="match status" value="1"/>
</dbReference>
<dbReference type="PANTHER" id="PTHR14021:SF15">
    <property type="entry name" value="IRON-SULFUR CLUSTER CO-CHAPERONE PROTEIN HSCB"/>
    <property type="match status" value="1"/>
</dbReference>
<evidence type="ECO:0000256" key="4">
    <source>
        <dbReference type="HAMAP-Rule" id="MF_00682"/>
    </source>
</evidence>
<evidence type="ECO:0000256" key="3">
    <source>
        <dbReference type="ARBA" id="ARBA00025596"/>
    </source>
</evidence>
<evidence type="ECO:0000259" key="5">
    <source>
        <dbReference type="PROSITE" id="PS50076"/>
    </source>
</evidence>
<accession>A0A841GDR0</accession>
<dbReference type="PROSITE" id="PS50076">
    <property type="entry name" value="DNAJ_2"/>
    <property type="match status" value="1"/>
</dbReference>
<dbReference type="GO" id="GO:0001671">
    <property type="term" value="F:ATPase activator activity"/>
    <property type="evidence" value="ECO:0007669"/>
    <property type="project" value="InterPro"/>
</dbReference>
<dbReference type="GO" id="GO:0006457">
    <property type="term" value="P:protein folding"/>
    <property type="evidence" value="ECO:0007669"/>
    <property type="project" value="UniProtKB-UniRule"/>
</dbReference>
<evidence type="ECO:0000256" key="1">
    <source>
        <dbReference type="ARBA" id="ARBA00010476"/>
    </source>
</evidence>
<keyword evidence="2 4" id="KW-0143">Chaperone</keyword>
<gene>
    <name evidence="4" type="primary">hscB</name>
    <name evidence="6" type="ORF">HNR75_001999</name>
</gene>
<comment type="similarity">
    <text evidence="1 4">Belongs to the HscB family.</text>
</comment>
<evidence type="ECO:0000313" key="6">
    <source>
        <dbReference type="EMBL" id="MBB6056069.1"/>
    </source>
</evidence>
<dbReference type="SMART" id="SM00271">
    <property type="entry name" value="DnaJ"/>
    <property type="match status" value="1"/>
</dbReference>
<dbReference type="Proteomes" id="UP000585721">
    <property type="component" value="Unassembled WGS sequence"/>
</dbReference>
<dbReference type="GO" id="GO:0051087">
    <property type="term" value="F:protein-folding chaperone binding"/>
    <property type="evidence" value="ECO:0007669"/>
    <property type="project" value="InterPro"/>
</dbReference>
<evidence type="ECO:0000256" key="2">
    <source>
        <dbReference type="ARBA" id="ARBA00023186"/>
    </source>
</evidence>
<name>A0A841GDR0_9GAMM</name>
<comment type="caution">
    <text evidence="6">The sequence shown here is derived from an EMBL/GenBank/DDBJ whole genome shotgun (WGS) entry which is preliminary data.</text>
</comment>
<dbReference type="GO" id="GO:1990230">
    <property type="term" value="C:iron-sulfur cluster transfer complex"/>
    <property type="evidence" value="ECO:0007669"/>
    <property type="project" value="TreeGrafter"/>
</dbReference>
<proteinExistence type="inferred from homology"/>
<dbReference type="GO" id="GO:0044571">
    <property type="term" value="P:[2Fe-2S] cluster assembly"/>
    <property type="evidence" value="ECO:0007669"/>
    <property type="project" value="InterPro"/>
</dbReference>
<dbReference type="InterPro" id="IPR001623">
    <property type="entry name" value="DnaJ_domain"/>
</dbReference>
<dbReference type="RefSeq" id="WP_188026807.1">
    <property type="nucleotide sequence ID" value="NZ_JACHGR010000006.1"/>
</dbReference>
<dbReference type="NCBIfam" id="NF003449">
    <property type="entry name" value="PRK05014.1"/>
    <property type="match status" value="1"/>
</dbReference>
<dbReference type="InterPro" id="IPR004640">
    <property type="entry name" value="HscB"/>
</dbReference>
<dbReference type="InterPro" id="IPR036386">
    <property type="entry name" value="HscB_C_sf"/>
</dbReference>
<dbReference type="AlphaFoldDB" id="A0A841GDR0"/>
<dbReference type="InterPro" id="IPR009073">
    <property type="entry name" value="HscB_oligo_C"/>
</dbReference>
<sequence>MNYFELFRIPVSLNVDTAALAVRYRDLQKQYHPDNVAAQSDAIKLESMQKTVEINSAYNTLKNPLSCAEYLLLLQGIDLRHEQHTVKDTAFLMEQLEWREELDDLQKKPDETAISRFQSRVKQHYQRYFQSLEQQLADEQYTEAADTLRKLKFVQKMKDELNKLEESLFDL</sequence>
<dbReference type="Gene3D" id="1.10.287.110">
    <property type="entry name" value="DnaJ domain"/>
    <property type="match status" value="1"/>
</dbReference>
<dbReference type="CDD" id="cd06257">
    <property type="entry name" value="DnaJ"/>
    <property type="match status" value="1"/>
</dbReference>
<evidence type="ECO:0000313" key="7">
    <source>
        <dbReference type="Proteomes" id="UP000585721"/>
    </source>
</evidence>
<protein>
    <recommendedName>
        <fullName evidence="4">Co-chaperone protein HscB homolog</fullName>
    </recommendedName>
</protein>
<dbReference type="Pfam" id="PF00226">
    <property type="entry name" value="DnaJ"/>
    <property type="match status" value="1"/>
</dbReference>
<feature type="domain" description="J" evidence="5">
    <location>
        <begin position="2"/>
        <end position="66"/>
    </location>
</feature>
<reference evidence="6 7" key="1">
    <citation type="submission" date="2020-08" db="EMBL/GenBank/DDBJ databases">
        <title>Genomic Encyclopedia of Type Strains, Phase IV (KMG-IV): sequencing the most valuable type-strain genomes for metagenomic binning, comparative biology and taxonomic classification.</title>
        <authorList>
            <person name="Goeker M."/>
        </authorList>
    </citation>
    <scope>NUCLEOTIDE SEQUENCE [LARGE SCALE GENOMIC DNA]</scope>
    <source>
        <strain evidence="6 7">DSM 22975</strain>
    </source>
</reference>
<dbReference type="SUPFAM" id="SSF46565">
    <property type="entry name" value="Chaperone J-domain"/>
    <property type="match status" value="1"/>
</dbReference>
<comment type="function">
    <text evidence="3 4">Co-chaperone involved in the maturation of iron-sulfur cluster-containing proteins. Seems to help targeting proteins to be folded toward HscA.</text>
</comment>
<dbReference type="HAMAP" id="MF_00682">
    <property type="entry name" value="HscB"/>
    <property type="match status" value="1"/>
</dbReference>
<organism evidence="6 7">
    <name type="scientific">Tolumonas osonensis</name>
    <dbReference type="NCBI Taxonomy" id="675874"/>
    <lineage>
        <taxon>Bacteria</taxon>
        <taxon>Pseudomonadati</taxon>
        <taxon>Pseudomonadota</taxon>
        <taxon>Gammaproteobacteria</taxon>
        <taxon>Aeromonadales</taxon>
        <taxon>Aeromonadaceae</taxon>
        <taxon>Tolumonas</taxon>
    </lineage>
</organism>
<dbReference type="GO" id="GO:0051259">
    <property type="term" value="P:protein complex oligomerization"/>
    <property type="evidence" value="ECO:0007669"/>
    <property type="project" value="InterPro"/>
</dbReference>
<dbReference type="EMBL" id="JACHGR010000006">
    <property type="protein sequence ID" value="MBB6056069.1"/>
    <property type="molecule type" value="Genomic_DNA"/>
</dbReference>
<dbReference type="PANTHER" id="PTHR14021">
    <property type="entry name" value="IRON-SULFUR CLUSTER CO-CHAPERONE PROTEIN HSCB"/>
    <property type="match status" value="1"/>
</dbReference>
<dbReference type="InterPro" id="IPR036869">
    <property type="entry name" value="J_dom_sf"/>
</dbReference>
<comment type="subunit">
    <text evidence="4">Interacts with HscA and stimulates its ATPase activity.</text>
</comment>
<dbReference type="Pfam" id="PF07743">
    <property type="entry name" value="HSCB_C"/>
    <property type="match status" value="1"/>
</dbReference>
<dbReference type="NCBIfam" id="TIGR00714">
    <property type="entry name" value="hscB"/>
    <property type="match status" value="1"/>
</dbReference>